<sequence length="161" mass="18526">MQPKRFQYKTNLFSMKRGTNGVWAGFPFDVRTEFGTGGPVRIQCWFNGAKKTCSLVPIGNGEHAISIRKEIREAIGKEEGDEVEVVVEQDLSPRELVIPDDFQWLLNEDPELNKRFDRLSFSNKSAIINYINEAKRPETRAKRIHLFIQRILAGFFPGQKL</sequence>
<accession>A0AA41Y9F9</accession>
<evidence type="ECO:0000313" key="2">
    <source>
        <dbReference type="Proteomes" id="UP001163821"/>
    </source>
</evidence>
<dbReference type="Pfam" id="PF13376">
    <property type="entry name" value="OmdA"/>
    <property type="match status" value="1"/>
</dbReference>
<name>A0AA41Y9F9_9BACT</name>
<dbReference type="AlphaFoldDB" id="A0AA41Y9F9"/>
<reference evidence="1" key="1">
    <citation type="submission" date="2022-10" db="EMBL/GenBank/DDBJ databases">
        <title>Gaoshiqiia sediminis gen. nov., sp. nov., isolated from coastal sediment.</title>
        <authorList>
            <person name="Yu W.X."/>
            <person name="Mu D.S."/>
            <person name="Du J.Z."/>
            <person name="Liang Y.Q."/>
        </authorList>
    </citation>
    <scope>NUCLEOTIDE SEQUENCE</scope>
    <source>
        <strain evidence="1">A06</strain>
    </source>
</reference>
<keyword evidence="2" id="KW-1185">Reference proteome</keyword>
<organism evidence="1 2">
    <name type="scientific">Gaoshiqia sediminis</name>
    <dbReference type="NCBI Taxonomy" id="2986998"/>
    <lineage>
        <taxon>Bacteria</taxon>
        <taxon>Pseudomonadati</taxon>
        <taxon>Bacteroidota</taxon>
        <taxon>Bacteroidia</taxon>
        <taxon>Marinilabiliales</taxon>
        <taxon>Prolixibacteraceae</taxon>
        <taxon>Gaoshiqia</taxon>
    </lineage>
</organism>
<proteinExistence type="predicted"/>
<protein>
    <submittedName>
        <fullName evidence="1">YdeI/OmpD-associated family protein</fullName>
    </submittedName>
</protein>
<dbReference type="SUPFAM" id="SSF141694">
    <property type="entry name" value="AF2212/PG0164-like"/>
    <property type="match status" value="1"/>
</dbReference>
<dbReference type="InterPro" id="IPR037079">
    <property type="entry name" value="AF2212/PG0164-like_sf"/>
</dbReference>
<dbReference type="Pfam" id="PF08922">
    <property type="entry name" value="DUF1905"/>
    <property type="match status" value="1"/>
</dbReference>
<dbReference type="Proteomes" id="UP001163821">
    <property type="component" value="Unassembled WGS sequence"/>
</dbReference>
<comment type="caution">
    <text evidence="1">The sequence shown here is derived from an EMBL/GenBank/DDBJ whole genome shotgun (WGS) entry which is preliminary data.</text>
</comment>
<dbReference type="Gene3D" id="2.40.30.100">
    <property type="entry name" value="AF2212/PG0164-like"/>
    <property type="match status" value="1"/>
</dbReference>
<gene>
    <name evidence="1" type="ORF">N2K84_11730</name>
</gene>
<dbReference type="InterPro" id="IPR015018">
    <property type="entry name" value="DUF1905"/>
</dbReference>
<dbReference type="EMBL" id="JAPAAF010000016">
    <property type="protein sequence ID" value="MCW0483403.1"/>
    <property type="molecule type" value="Genomic_DNA"/>
</dbReference>
<evidence type="ECO:0000313" key="1">
    <source>
        <dbReference type="EMBL" id="MCW0483403.1"/>
    </source>
</evidence>